<protein>
    <recommendedName>
        <fullName evidence="3">Stress-response A/B barrel domain-containing protein</fullName>
    </recommendedName>
</protein>
<keyword evidence="1" id="KW-0560">Oxidoreductase</keyword>
<sequence>MDSTLHRIPVGSTILVTGANGYIGSHVCNILLSLGYRVRGSVRSPKPWLTAFFDASYGRGRFEAVIIPCLSESEAWESAVDGVQGIAHVASDLSMNRDPEKVVPQMVQGVRNALEAAARHPLVKRVVYTSSSTAAFISVPNKEGVRITRDTWHDASIAAAWATDTPDDERGYQVYCASKTLAEKGAWEWVQRNKPHFEFSSVVPNTNYGRILCPEIPAPSMAWTGNLLHGDDTVMRSFPPQWFVDVEDTARLHVVALLSPSAVGKRLFAFAQAFNWTDILTILRELRPDNTQLPPSPENEGRDLSEIVDAPEAEALMNEFFGTKGWVGLKESLEAGLEGRWPSPLAKKVPKDLKPRKPFPMSVTHMVVFHFKESTSDAKIEESAQICREIIALKENCIHPKTQKPYIKSFEGGKDHSPENAQHGMTHGYVAQFESREDRDYYVSEDPVHLELGPRIAPFVEKFLCLDFTPEQWV</sequence>
<dbReference type="OrthoDB" id="2735536at2759"/>
<dbReference type="Pfam" id="PF01370">
    <property type="entry name" value="Epimerase"/>
    <property type="match status" value="1"/>
</dbReference>
<dbReference type="InterPro" id="IPR001509">
    <property type="entry name" value="Epimerase_deHydtase"/>
</dbReference>
<dbReference type="PANTHER" id="PTHR10366:SF562">
    <property type="entry name" value="ALDEHYDE REDUCTASE II (AFU_ORTHOLOGUE AFUA_1G11360)"/>
    <property type="match status" value="1"/>
</dbReference>
<dbReference type="SUPFAM" id="SSF54909">
    <property type="entry name" value="Dimeric alpha+beta barrel"/>
    <property type="match status" value="1"/>
</dbReference>
<evidence type="ECO:0000313" key="4">
    <source>
        <dbReference type="EMBL" id="RDW65654.1"/>
    </source>
</evidence>
<dbReference type="Pfam" id="PF07876">
    <property type="entry name" value="Dabb"/>
    <property type="match status" value="1"/>
</dbReference>
<evidence type="ECO:0000259" key="3">
    <source>
        <dbReference type="PROSITE" id="PS51502"/>
    </source>
</evidence>
<keyword evidence="5" id="KW-1185">Reference proteome</keyword>
<evidence type="ECO:0000256" key="1">
    <source>
        <dbReference type="ARBA" id="ARBA00023002"/>
    </source>
</evidence>
<dbReference type="InterPro" id="IPR050425">
    <property type="entry name" value="NAD(P)_dehydrat-like"/>
</dbReference>
<dbReference type="InterPro" id="IPR013097">
    <property type="entry name" value="Dabb"/>
</dbReference>
<dbReference type="GO" id="GO:0016616">
    <property type="term" value="F:oxidoreductase activity, acting on the CH-OH group of donors, NAD or NADP as acceptor"/>
    <property type="evidence" value="ECO:0007669"/>
    <property type="project" value="TreeGrafter"/>
</dbReference>
<dbReference type="InterPro" id="IPR011008">
    <property type="entry name" value="Dimeric_a/b-barrel"/>
</dbReference>
<dbReference type="GeneID" id="38119763"/>
<feature type="domain" description="Stress-response A/B barrel" evidence="3">
    <location>
        <begin position="363"/>
        <end position="468"/>
    </location>
</feature>
<gene>
    <name evidence="4" type="ORF">DSM5745_09393</name>
</gene>
<reference evidence="4 5" key="1">
    <citation type="journal article" date="2018" name="IMA Fungus">
        <title>IMA Genome-F 9: Draft genome sequence of Annulohypoxylon stygium, Aspergillus mulundensis, Berkeleyomyces basicola (syn. Thielaviopsis basicola), Ceratocystis smalleyi, two Cercospora beticola strains, Coleophoma cylindrospora, Fusarium fracticaudum, Phialophora cf. hyalina, and Morchella septimelata.</title>
        <authorList>
            <person name="Wingfield B.D."/>
            <person name="Bills G.F."/>
            <person name="Dong Y."/>
            <person name="Huang W."/>
            <person name="Nel W.J."/>
            <person name="Swalarsk-Parry B.S."/>
            <person name="Vaghefi N."/>
            <person name="Wilken P.M."/>
            <person name="An Z."/>
            <person name="de Beer Z.W."/>
            <person name="De Vos L."/>
            <person name="Chen L."/>
            <person name="Duong T.A."/>
            <person name="Gao Y."/>
            <person name="Hammerbacher A."/>
            <person name="Kikkert J.R."/>
            <person name="Li Y."/>
            <person name="Li H."/>
            <person name="Li K."/>
            <person name="Li Q."/>
            <person name="Liu X."/>
            <person name="Ma X."/>
            <person name="Naidoo K."/>
            <person name="Pethybridge S.J."/>
            <person name="Sun J."/>
            <person name="Steenkamp E.T."/>
            <person name="van der Nest M.A."/>
            <person name="van Wyk S."/>
            <person name="Wingfield M.J."/>
            <person name="Xiong C."/>
            <person name="Yue Q."/>
            <person name="Zhang X."/>
        </authorList>
    </citation>
    <scope>NUCLEOTIDE SEQUENCE [LARGE SCALE GENOMIC DNA]</scope>
    <source>
        <strain evidence="4 5">DSM 5745</strain>
    </source>
</reference>
<dbReference type="Proteomes" id="UP000256690">
    <property type="component" value="Unassembled WGS sequence"/>
</dbReference>
<name>A0A3D8QVW3_9EURO</name>
<dbReference type="STRING" id="1810919.A0A3D8QVW3"/>
<dbReference type="SMART" id="SM00886">
    <property type="entry name" value="Dabb"/>
    <property type="match status" value="1"/>
</dbReference>
<dbReference type="Gene3D" id="3.30.70.100">
    <property type="match status" value="1"/>
</dbReference>
<dbReference type="EMBL" id="PVWQ01000013">
    <property type="protein sequence ID" value="RDW65654.1"/>
    <property type="molecule type" value="Genomic_DNA"/>
</dbReference>
<dbReference type="SUPFAM" id="SSF51735">
    <property type="entry name" value="NAD(P)-binding Rossmann-fold domains"/>
    <property type="match status" value="1"/>
</dbReference>
<dbReference type="PANTHER" id="PTHR10366">
    <property type="entry name" value="NAD DEPENDENT EPIMERASE/DEHYDRATASE"/>
    <property type="match status" value="1"/>
</dbReference>
<dbReference type="AlphaFoldDB" id="A0A3D8QVW3"/>
<comment type="caution">
    <text evidence="4">The sequence shown here is derived from an EMBL/GenBank/DDBJ whole genome shotgun (WGS) entry which is preliminary data.</text>
</comment>
<evidence type="ECO:0000313" key="5">
    <source>
        <dbReference type="Proteomes" id="UP000256690"/>
    </source>
</evidence>
<dbReference type="PROSITE" id="PS51502">
    <property type="entry name" value="S_R_A_B_BARREL"/>
    <property type="match status" value="1"/>
</dbReference>
<comment type="similarity">
    <text evidence="2">Belongs to the NAD(P)-dependent epimerase/dehydratase family. Dihydroflavonol-4-reductase subfamily.</text>
</comment>
<organism evidence="4 5">
    <name type="scientific">Aspergillus mulundensis</name>
    <dbReference type="NCBI Taxonomy" id="1810919"/>
    <lineage>
        <taxon>Eukaryota</taxon>
        <taxon>Fungi</taxon>
        <taxon>Dikarya</taxon>
        <taxon>Ascomycota</taxon>
        <taxon>Pezizomycotina</taxon>
        <taxon>Eurotiomycetes</taxon>
        <taxon>Eurotiomycetidae</taxon>
        <taxon>Eurotiales</taxon>
        <taxon>Aspergillaceae</taxon>
        <taxon>Aspergillus</taxon>
        <taxon>Aspergillus subgen. Nidulantes</taxon>
    </lineage>
</organism>
<dbReference type="InterPro" id="IPR036291">
    <property type="entry name" value="NAD(P)-bd_dom_sf"/>
</dbReference>
<accession>A0A3D8QVW3</accession>
<evidence type="ECO:0000256" key="2">
    <source>
        <dbReference type="ARBA" id="ARBA00023445"/>
    </source>
</evidence>
<dbReference type="Gene3D" id="3.40.50.720">
    <property type="entry name" value="NAD(P)-binding Rossmann-like Domain"/>
    <property type="match status" value="1"/>
</dbReference>
<dbReference type="RefSeq" id="XP_026599757.1">
    <property type="nucleotide sequence ID" value="XM_026751409.1"/>
</dbReference>
<proteinExistence type="inferred from homology"/>